<dbReference type="InterPro" id="IPR053921">
    <property type="entry name" value="MKRN2OS-like_C"/>
</dbReference>
<dbReference type="PANTHER" id="PTHR33963">
    <property type="entry name" value="MKRN2 OPPOSITE STRAND PROTEIN"/>
    <property type="match status" value="1"/>
</dbReference>
<proteinExistence type="predicted"/>
<dbReference type="Proteomes" id="UP000504632">
    <property type="component" value="Chromosome 6"/>
</dbReference>
<keyword evidence="2" id="KW-1185">Reference proteome</keyword>
<reference evidence="3" key="1">
    <citation type="submission" date="2025-08" db="UniProtKB">
        <authorList>
            <consortium name="RefSeq"/>
        </authorList>
    </citation>
    <scope>IDENTIFICATION</scope>
</reference>
<dbReference type="InParanoid" id="A0A6J2VSF1"/>
<protein>
    <submittedName>
        <fullName evidence="3">MKRN2 opposite strand, tandem duplicate 1</fullName>
    </submittedName>
</protein>
<dbReference type="RefSeq" id="XP_030634116.1">
    <property type="nucleotide sequence ID" value="XM_030778256.1"/>
</dbReference>
<dbReference type="Pfam" id="PF16044">
    <property type="entry name" value="DUF4796_C"/>
    <property type="match status" value="1"/>
</dbReference>
<accession>A0A6J2VSF1</accession>
<evidence type="ECO:0000313" key="3">
    <source>
        <dbReference type="RefSeq" id="XP_030634116.1"/>
    </source>
</evidence>
<dbReference type="PANTHER" id="PTHR33963:SF2">
    <property type="entry name" value="MKRN2 OPPOSITE STRAND PROTEIN"/>
    <property type="match status" value="1"/>
</dbReference>
<organism evidence="2 3">
    <name type="scientific">Chanos chanos</name>
    <name type="common">Milkfish</name>
    <name type="synonym">Mugil chanos</name>
    <dbReference type="NCBI Taxonomy" id="29144"/>
    <lineage>
        <taxon>Eukaryota</taxon>
        <taxon>Metazoa</taxon>
        <taxon>Chordata</taxon>
        <taxon>Craniata</taxon>
        <taxon>Vertebrata</taxon>
        <taxon>Euteleostomi</taxon>
        <taxon>Actinopterygii</taxon>
        <taxon>Neopterygii</taxon>
        <taxon>Teleostei</taxon>
        <taxon>Ostariophysi</taxon>
        <taxon>Gonorynchiformes</taxon>
        <taxon>Chanidae</taxon>
        <taxon>Chanos</taxon>
    </lineage>
</organism>
<gene>
    <name evidence="3" type="primary">mkrn2os.1</name>
</gene>
<evidence type="ECO:0000313" key="2">
    <source>
        <dbReference type="Proteomes" id="UP000504632"/>
    </source>
</evidence>
<dbReference type="GeneID" id="115815298"/>
<dbReference type="AlphaFoldDB" id="A0A6J2VSF1"/>
<sequence>MDRTVIRYSHCLREIYCFSEDNNVSGSFYGEAYGNKDTKRKTCPICSGPLKFSLLDAPRIVPCPFSNGHRVPCAFIIGSVHGPLFLGEWSDTELHVGISNSEGLVYNYTLSGIRTEEQGWEQCICIRLVPPCREDLTEVWDKELQQFSSLPMWDPDRFNEEREFGSCCYGFALTFINHMRSLEQKASLSRDDFTRMYVLPHMKTASKYLRVYQNILQHGFHIAGT</sequence>
<dbReference type="CTD" id="100149633"/>
<dbReference type="InterPro" id="IPR032016">
    <property type="entry name" value="MKRN2OS-like"/>
</dbReference>
<dbReference type="FunCoup" id="A0A6J2VSF1">
    <property type="interactions" value="22"/>
</dbReference>
<feature type="domain" description="MKRN2 opposite strand protein-like C-terminal" evidence="1">
    <location>
        <begin position="60"/>
        <end position="215"/>
    </location>
</feature>
<name>A0A6J2VSF1_CHACN</name>
<dbReference type="OrthoDB" id="10065749at2759"/>
<evidence type="ECO:0000259" key="1">
    <source>
        <dbReference type="Pfam" id="PF16044"/>
    </source>
</evidence>